<dbReference type="EMBL" id="JAUIZM010000011">
    <property type="protein sequence ID" value="KAK1354352.1"/>
    <property type="molecule type" value="Genomic_DNA"/>
</dbReference>
<dbReference type="GO" id="GO:0000976">
    <property type="term" value="F:transcription cis-regulatory region binding"/>
    <property type="evidence" value="ECO:0007669"/>
    <property type="project" value="UniProtKB-ARBA"/>
</dbReference>
<accession>A0AAD8GSI2</accession>
<dbReference type="InterPro" id="IPR011598">
    <property type="entry name" value="bHLH_dom"/>
</dbReference>
<keyword evidence="3" id="KW-0804">Transcription</keyword>
<gene>
    <name evidence="6" type="ORF">POM88_047608</name>
</gene>
<feature type="domain" description="BHLH" evidence="5">
    <location>
        <begin position="31"/>
        <end position="81"/>
    </location>
</feature>
<evidence type="ECO:0000259" key="5">
    <source>
        <dbReference type="PROSITE" id="PS50888"/>
    </source>
</evidence>
<reference evidence="6" key="1">
    <citation type="submission" date="2023-02" db="EMBL/GenBank/DDBJ databases">
        <title>Genome of toxic invasive species Heracleum sosnowskyi carries increased number of genes despite the absence of recent whole-genome duplications.</title>
        <authorList>
            <person name="Schelkunov M."/>
            <person name="Shtratnikova V."/>
            <person name="Makarenko M."/>
            <person name="Klepikova A."/>
            <person name="Omelchenko D."/>
            <person name="Novikova G."/>
            <person name="Obukhova E."/>
            <person name="Bogdanov V."/>
            <person name="Penin A."/>
            <person name="Logacheva M."/>
        </authorList>
    </citation>
    <scope>NUCLEOTIDE SEQUENCE</scope>
    <source>
        <strain evidence="6">Hsosn_3</strain>
        <tissue evidence="6">Leaf</tissue>
    </source>
</reference>
<reference evidence="6" key="2">
    <citation type="submission" date="2023-05" db="EMBL/GenBank/DDBJ databases">
        <authorList>
            <person name="Schelkunov M.I."/>
        </authorList>
    </citation>
    <scope>NUCLEOTIDE SEQUENCE</scope>
    <source>
        <strain evidence="6">Hsosn_3</strain>
        <tissue evidence="6">Leaf</tissue>
    </source>
</reference>
<dbReference type="PANTHER" id="PTHR33124:SF39">
    <property type="entry name" value="TRANSCRIPTION FACTOR UPBEAT1"/>
    <property type="match status" value="1"/>
</dbReference>
<keyword evidence="2" id="KW-0805">Transcription regulation</keyword>
<evidence type="ECO:0000256" key="2">
    <source>
        <dbReference type="ARBA" id="ARBA00023015"/>
    </source>
</evidence>
<dbReference type="GO" id="GO:0005634">
    <property type="term" value="C:nucleus"/>
    <property type="evidence" value="ECO:0007669"/>
    <property type="project" value="UniProtKB-SubCell"/>
</dbReference>
<dbReference type="GO" id="GO:0046983">
    <property type="term" value="F:protein dimerization activity"/>
    <property type="evidence" value="ECO:0007669"/>
    <property type="project" value="InterPro"/>
</dbReference>
<evidence type="ECO:0000313" key="6">
    <source>
        <dbReference type="EMBL" id="KAK1354352.1"/>
    </source>
</evidence>
<comment type="caution">
    <text evidence="6">The sequence shown here is derived from an EMBL/GenBank/DDBJ whole genome shotgun (WGS) entry which is preliminary data.</text>
</comment>
<dbReference type="CDD" id="cd11444">
    <property type="entry name" value="bHLH_AtIBH1_like"/>
    <property type="match status" value="1"/>
</dbReference>
<evidence type="ECO:0000313" key="7">
    <source>
        <dbReference type="Proteomes" id="UP001237642"/>
    </source>
</evidence>
<comment type="subcellular location">
    <subcellularLocation>
        <location evidence="1">Nucleus</location>
    </subcellularLocation>
</comment>
<evidence type="ECO:0000256" key="1">
    <source>
        <dbReference type="ARBA" id="ARBA00004123"/>
    </source>
</evidence>
<dbReference type="InterPro" id="IPR044549">
    <property type="entry name" value="bHLH_AtIBH1-like"/>
</dbReference>
<organism evidence="6 7">
    <name type="scientific">Heracleum sosnowskyi</name>
    <dbReference type="NCBI Taxonomy" id="360622"/>
    <lineage>
        <taxon>Eukaryota</taxon>
        <taxon>Viridiplantae</taxon>
        <taxon>Streptophyta</taxon>
        <taxon>Embryophyta</taxon>
        <taxon>Tracheophyta</taxon>
        <taxon>Spermatophyta</taxon>
        <taxon>Magnoliopsida</taxon>
        <taxon>eudicotyledons</taxon>
        <taxon>Gunneridae</taxon>
        <taxon>Pentapetalae</taxon>
        <taxon>asterids</taxon>
        <taxon>campanulids</taxon>
        <taxon>Apiales</taxon>
        <taxon>Apiaceae</taxon>
        <taxon>Apioideae</taxon>
        <taxon>apioid superclade</taxon>
        <taxon>Tordylieae</taxon>
        <taxon>Tordyliinae</taxon>
        <taxon>Heracleum</taxon>
    </lineage>
</organism>
<dbReference type="PANTHER" id="PTHR33124">
    <property type="entry name" value="TRANSCRIPTION FACTOR IBH1-LIKE 1"/>
    <property type="match status" value="1"/>
</dbReference>
<evidence type="ECO:0000256" key="3">
    <source>
        <dbReference type="ARBA" id="ARBA00023163"/>
    </source>
</evidence>
<dbReference type="InterPro" id="IPR044660">
    <property type="entry name" value="IBH1-like"/>
</dbReference>
<name>A0AAD8GSI2_9APIA</name>
<dbReference type="PROSITE" id="PS50888">
    <property type="entry name" value="BHLH"/>
    <property type="match status" value="1"/>
</dbReference>
<proteinExistence type="predicted"/>
<dbReference type="InterPro" id="IPR036638">
    <property type="entry name" value="HLH_DNA-bd_sf"/>
</dbReference>
<keyword evidence="4" id="KW-0539">Nucleus</keyword>
<dbReference type="Proteomes" id="UP001237642">
    <property type="component" value="Unassembled WGS sequence"/>
</dbReference>
<dbReference type="AlphaFoldDB" id="A0AAD8GSI2"/>
<evidence type="ECO:0000256" key="4">
    <source>
        <dbReference type="ARBA" id="ARBA00023242"/>
    </source>
</evidence>
<dbReference type="GO" id="GO:0006355">
    <property type="term" value="P:regulation of DNA-templated transcription"/>
    <property type="evidence" value="ECO:0007669"/>
    <property type="project" value="InterPro"/>
</dbReference>
<dbReference type="SUPFAM" id="SSF47459">
    <property type="entry name" value="HLH, helix-loop-helix DNA-binding domain"/>
    <property type="match status" value="1"/>
</dbReference>
<protein>
    <submittedName>
        <fullName evidence="6">Transcription factor/ transcription regulator</fullName>
    </submittedName>
</protein>
<dbReference type="Gene3D" id="4.10.280.10">
    <property type="entry name" value="Helix-loop-helix DNA-binding domain"/>
    <property type="match status" value="1"/>
</dbReference>
<sequence length="106" mass="12333">MGICPKPLLATLDSSLRTKRITRKQRVKRSRRRAGGFEIERRRNHEVKRKVRTLKKLVPNSSNSQGLDGLFRDTADYILALEMRIQFMQVMVNKFSSCTPDDVKIE</sequence>
<keyword evidence="7" id="KW-1185">Reference proteome</keyword>